<reference evidence="1 2" key="1">
    <citation type="submission" date="2018-05" db="EMBL/GenBank/DDBJ databases">
        <title>Genomic Encyclopedia of Type Strains, Phase IV (KMG-IV): sequencing the most valuable type-strain genomes for metagenomic binning, comparative biology and taxonomic classification.</title>
        <authorList>
            <person name="Goeker M."/>
        </authorList>
    </citation>
    <scope>NUCLEOTIDE SEQUENCE [LARGE SCALE GENOMIC DNA]</scope>
    <source>
        <strain evidence="1 2">DSM 14263</strain>
    </source>
</reference>
<proteinExistence type="predicted"/>
<protein>
    <submittedName>
        <fullName evidence="1">Uncharacterized protein</fullName>
    </submittedName>
</protein>
<comment type="caution">
    <text evidence="1">The sequence shown here is derived from an EMBL/GenBank/DDBJ whole genome shotgun (WGS) entry which is preliminary data.</text>
</comment>
<keyword evidence="2" id="KW-1185">Reference proteome</keyword>
<evidence type="ECO:0000313" key="1">
    <source>
        <dbReference type="EMBL" id="PWK84763.1"/>
    </source>
</evidence>
<evidence type="ECO:0000313" key="2">
    <source>
        <dbReference type="Proteomes" id="UP000245812"/>
    </source>
</evidence>
<dbReference type="Proteomes" id="UP000245812">
    <property type="component" value="Unassembled WGS sequence"/>
</dbReference>
<dbReference type="AlphaFoldDB" id="A0A316HU88"/>
<sequence length="158" mass="16238">MHPAGQAGKVGWSCSSADIPDVQALAASCAYRPVPPGPARDLMAVERFKLDVALSIDGAPVDRAAGVCLGKGEVYRFGGTRDASRPPVRGTVGVRPIQGGQVEILSDLEGGILRQPIHPKLHAFPGQTATIQVGEKAGGGHPADRTVKLDVTATPGCA</sequence>
<gene>
    <name evidence="1" type="ORF">C7456_11064</name>
</gene>
<accession>A0A316HU88</accession>
<name>A0A316HU88_9GAMM</name>
<organism evidence="1 2">
    <name type="scientific">Fulvimonas soli</name>
    <dbReference type="NCBI Taxonomy" id="155197"/>
    <lineage>
        <taxon>Bacteria</taxon>
        <taxon>Pseudomonadati</taxon>
        <taxon>Pseudomonadota</taxon>
        <taxon>Gammaproteobacteria</taxon>
        <taxon>Lysobacterales</taxon>
        <taxon>Rhodanobacteraceae</taxon>
        <taxon>Fulvimonas</taxon>
    </lineage>
</organism>
<dbReference type="EMBL" id="QGHC01000010">
    <property type="protein sequence ID" value="PWK84763.1"/>
    <property type="molecule type" value="Genomic_DNA"/>
</dbReference>